<comment type="similarity">
    <text evidence="1">Belongs to the peptidase A1 family.</text>
</comment>
<evidence type="ECO:0000256" key="5">
    <source>
        <dbReference type="PIRSR" id="PIRSR601461-1"/>
    </source>
</evidence>
<dbReference type="InterPro" id="IPR032861">
    <property type="entry name" value="TAXi_N"/>
</dbReference>
<evidence type="ECO:0000259" key="7">
    <source>
        <dbReference type="PROSITE" id="PS51767"/>
    </source>
</evidence>
<gene>
    <name evidence="8" type="ORF">SAY86_005465</name>
</gene>
<reference evidence="8 9" key="1">
    <citation type="journal article" date="2023" name="Hortic Res">
        <title>Pangenome of water caltrop reveals structural variations and asymmetric subgenome divergence after allopolyploidization.</title>
        <authorList>
            <person name="Zhang X."/>
            <person name="Chen Y."/>
            <person name="Wang L."/>
            <person name="Yuan Y."/>
            <person name="Fang M."/>
            <person name="Shi L."/>
            <person name="Lu R."/>
            <person name="Comes H.P."/>
            <person name="Ma Y."/>
            <person name="Chen Y."/>
            <person name="Huang G."/>
            <person name="Zhou Y."/>
            <person name="Zheng Z."/>
            <person name="Qiu Y."/>
        </authorList>
    </citation>
    <scope>NUCLEOTIDE SEQUENCE [LARGE SCALE GENOMIC DNA]</scope>
    <source>
        <strain evidence="8">F231</strain>
    </source>
</reference>
<feature type="transmembrane region" description="Helical" evidence="6">
    <location>
        <begin position="83"/>
        <end position="102"/>
    </location>
</feature>
<accession>A0AAN7QSI2</accession>
<evidence type="ECO:0000256" key="3">
    <source>
        <dbReference type="ARBA" id="ARBA00022750"/>
    </source>
</evidence>
<name>A0AAN7QSI2_TRANT</name>
<dbReference type="InterPro" id="IPR001461">
    <property type="entry name" value="Aspartic_peptidase_A1"/>
</dbReference>
<dbReference type="GO" id="GO:0004190">
    <property type="term" value="F:aspartic-type endopeptidase activity"/>
    <property type="evidence" value="ECO:0007669"/>
    <property type="project" value="UniProtKB-KW"/>
</dbReference>
<dbReference type="SUPFAM" id="SSF50630">
    <property type="entry name" value="Acid proteases"/>
    <property type="match status" value="1"/>
</dbReference>
<dbReference type="PRINTS" id="PR00792">
    <property type="entry name" value="PEPSIN"/>
</dbReference>
<dbReference type="InterPro" id="IPR032799">
    <property type="entry name" value="TAXi_C"/>
</dbReference>
<evidence type="ECO:0000313" key="9">
    <source>
        <dbReference type="Proteomes" id="UP001346149"/>
    </source>
</evidence>
<evidence type="ECO:0000256" key="2">
    <source>
        <dbReference type="ARBA" id="ARBA00022670"/>
    </source>
</evidence>
<dbReference type="Proteomes" id="UP001346149">
    <property type="component" value="Unassembled WGS sequence"/>
</dbReference>
<keyword evidence="4" id="KW-0378">Hydrolase</keyword>
<sequence length="601" mass="67047">MDPDRPPPLKGVVIITLPPPDNPSLGKTITAFSLYDSAPFSPIHETPSAHDQEEAGTRLAIQLPRNHELRFSLGRFLHGSRRAIVGFFGVALFAYILYSSFFSRTIQEFRGREDEEKKPGAFIFPLIPKWGNGAVSGGDVELKLGRFVDFESKRKIAETFDKGLRDASRFNSYKLVASMNEAVDSSTVLPVKGNVYPDGLYYTYILVGSPPRRYHVDMDTGSDLTWIQCDAPCTSCGKGANPLYKPKSSKIVPPRDSLCKEVQKQRTEYCPTCRQCDYEIEYADHSSSMGVLARDELHLRAENGSLGKLNIVFGCAYDQQGLLLNSLEKTDGILGLSRSIVSLPSQLASIGVINNVVGHCLTSDAIVGGYMFLGDEFMPNWGMHWIPMLSSPTNLYQSNIMKMKYGSTSLSLGPRDGEVGRVVFDSGSSYTYFTKQAYSDLVASVSNNEQITLNRPLLYQHQVISKWYLLMQLKEATDLGLILDVSDPTLPFCWRSEPPIRSLKEVKHFFKAITLQFGSKWWVLSTKLHIPPESYLIINNKGNVCLGILDGSEVLDRYTTVIGDISLRGKLVAYDNVKGRIGWVQSDCIRPQRYKAPFFSG</sequence>
<dbReference type="Gene3D" id="2.40.70.10">
    <property type="entry name" value="Acid Proteases"/>
    <property type="match status" value="2"/>
</dbReference>
<evidence type="ECO:0000256" key="4">
    <source>
        <dbReference type="ARBA" id="ARBA00022801"/>
    </source>
</evidence>
<keyword evidence="2" id="KW-0645">Protease</keyword>
<feature type="domain" description="Peptidase A1" evidence="7">
    <location>
        <begin position="201"/>
        <end position="584"/>
    </location>
</feature>
<feature type="active site" evidence="5">
    <location>
        <position position="425"/>
    </location>
</feature>
<keyword evidence="6" id="KW-0812">Transmembrane</keyword>
<dbReference type="InterPro" id="IPR021109">
    <property type="entry name" value="Peptidase_aspartic_dom_sf"/>
</dbReference>
<feature type="active site" evidence="5">
    <location>
        <position position="219"/>
    </location>
</feature>
<keyword evidence="3" id="KW-0064">Aspartyl protease</keyword>
<dbReference type="GO" id="GO:0006508">
    <property type="term" value="P:proteolysis"/>
    <property type="evidence" value="ECO:0007669"/>
    <property type="project" value="UniProtKB-KW"/>
</dbReference>
<dbReference type="PROSITE" id="PS51767">
    <property type="entry name" value="PEPTIDASE_A1"/>
    <property type="match status" value="1"/>
</dbReference>
<dbReference type="PANTHER" id="PTHR13683:SF316">
    <property type="entry name" value="ASPARTYL PROTEASE APCB1"/>
    <property type="match status" value="1"/>
</dbReference>
<evidence type="ECO:0000313" key="8">
    <source>
        <dbReference type="EMBL" id="KAK4776777.1"/>
    </source>
</evidence>
<evidence type="ECO:0000256" key="1">
    <source>
        <dbReference type="ARBA" id="ARBA00007447"/>
    </source>
</evidence>
<dbReference type="InterPro" id="IPR033121">
    <property type="entry name" value="PEPTIDASE_A1"/>
</dbReference>
<comment type="caution">
    <text evidence="8">The sequence shown here is derived from an EMBL/GenBank/DDBJ whole genome shotgun (WGS) entry which is preliminary data.</text>
</comment>
<dbReference type="FunFam" id="2.40.70.10:FF:000015">
    <property type="entry name" value="Aspartyl protease family protein"/>
    <property type="match status" value="1"/>
</dbReference>
<organism evidence="8 9">
    <name type="scientific">Trapa natans</name>
    <name type="common">Water chestnut</name>
    <dbReference type="NCBI Taxonomy" id="22666"/>
    <lineage>
        <taxon>Eukaryota</taxon>
        <taxon>Viridiplantae</taxon>
        <taxon>Streptophyta</taxon>
        <taxon>Embryophyta</taxon>
        <taxon>Tracheophyta</taxon>
        <taxon>Spermatophyta</taxon>
        <taxon>Magnoliopsida</taxon>
        <taxon>eudicotyledons</taxon>
        <taxon>Gunneridae</taxon>
        <taxon>Pentapetalae</taxon>
        <taxon>rosids</taxon>
        <taxon>malvids</taxon>
        <taxon>Myrtales</taxon>
        <taxon>Lythraceae</taxon>
        <taxon>Trapa</taxon>
    </lineage>
</organism>
<dbReference type="EMBL" id="JAXQNO010000018">
    <property type="protein sequence ID" value="KAK4776777.1"/>
    <property type="molecule type" value="Genomic_DNA"/>
</dbReference>
<protein>
    <recommendedName>
        <fullName evidence="7">Peptidase A1 domain-containing protein</fullName>
    </recommendedName>
</protein>
<keyword evidence="6" id="KW-0472">Membrane</keyword>
<keyword evidence="6" id="KW-1133">Transmembrane helix</keyword>
<evidence type="ECO:0000256" key="6">
    <source>
        <dbReference type="SAM" id="Phobius"/>
    </source>
</evidence>
<keyword evidence="9" id="KW-1185">Reference proteome</keyword>
<dbReference type="Pfam" id="PF14541">
    <property type="entry name" value="TAXi_C"/>
    <property type="match status" value="1"/>
</dbReference>
<proteinExistence type="inferred from homology"/>
<dbReference type="AlphaFoldDB" id="A0AAN7QSI2"/>
<dbReference type="PANTHER" id="PTHR13683">
    <property type="entry name" value="ASPARTYL PROTEASES"/>
    <property type="match status" value="1"/>
</dbReference>
<dbReference type="Pfam" id="PF14543">
    <property type="entry name" value="TAXi_N"/>
    <property type="match status" value="1"/>
</dbReference>